<organism evidence="2 3">
    <name type="scientific">Plasmodium vivax India VII</name>
    <dbReference type="NCBI Taxonomy" id="1077284"/>
    <lineage>
        <taxon>Eukaryota</taxon>
        <taxon>Sar</taxon>
        <taxon>Alveolata</taxon>
        <taxon>Apicomplexa</taxon>
        <taxon>Aconoidasida</taxon>
        <taxon>Haemosporida</taxon>
        <taxon>Plasmodiidae</taxon>
        <taxon>Plasmodium</taxon>
        <taxon>Plasmodium (Plasmodium)</taxon>
    </lineage>
</organism>
<dbReference type="AlphaFoldDB" id="A0A0J9V119"/>
<reference evidence="2 3" key="1">
    <citation type="submission" date="2011-08" db="EMBL/GenBank/DDBJ databases">
        <title>The Genome Sequence of Plasmodium vivax India VII.</title>
        <authorList>
            <consortium name="The Broad Institute Genome Sequencing Platform"/>
            <consortium name="The Broad Institute Genome Sequencing Center for Infectious Disease"/>
            <person name="Neafsey D."/>
            <person name="Carlton J."/>
            <person name="Barnwell J."/>
            <person name="Collins W."/>
            <person name="Escalante A."/>
            <person name="Mullikin J."/>
            <person name="Saul A."/>
            <person name="Guigo R."/>
            <person name="Camara F."/>
            <person name="Young S.K."/>
            <person name="Zeng Q."/>
            <person name="Gargeya S."/>
            <person name="Fitzgerald M."/>
            <person name="Haas B."/>
            <person name="Abouelleil A."/>
            <person name="Alvarado L."/>
            <person name="Arachchi H.M."/>
            <person name="Berlin A."/>
            <person name="Brown A."/>
            <person name="Chapman S.B."/>
            <person name="Chen Z."/>
            <person name="Dunbar C."/>
            <person name="Freedman E."/>
            <person name="Gearin G."/>
            <person name="Gellesch M."/>
            <person name="Goldberg J."/>
            <person name="Griggs A."/>
            <person name="Gujja S."/>
            <person name="Heiman D."/>
            <person name="Howarth C."/>
            <person name="Larson L."/>
            <person name="Lui A."/>
            <person name="MacDonald P.J.P."/>
            <person name="Montmayeur A."/>
            <person name="Murphy C."/>
            <person name="Neiman D."/>
            <person name="Pearson M."/>
            <person name="Priest M."/>
            <person name="Roberts A."/>
            <person name="Saif S."/>
            <person name="Shea T."/>
            <person name="Shenoy N."/>
            <person name="Sisk P."/>
            <person name="Stolte C."/>
            <person name="Sykes S."/>
            <person name="Wortman J."/>
            <person name="Nusbaum C."/>
            <person name="Birren B."/>
        </authorList>
    </citation>
    <scope>NUCLEOTIDE SEQUENCE [LARGE SCALE GENOMIC DNA]</scope>
    <source>
        <strain evidence="2 3">India VII</strain>
    </source>
</reference>
<gene>
    <name evidence="2" type="ORF">PVIIG_00837</name>
</gene>
<dbReference type="InterPro" id="IPR008780">
    <property type="entry name" value="Plasmodium_Vir"/>
</dbReference>
<accession>A0A0J9V119</accession>
<evidence type="ECO:0000313" key="2">
    <source>
        <dbReference type="EMBL" id="KMZ79563.1"/>
    </source>
</evidence>
<dbReference type="Pfam" id="PF05795">
    <property type="entry name" value="Plasmodium_Vir"/>
    <property type="match status" value="2"/>
</dbReference>
<evidence type="ECO:0000256" key="1">
    <source>
        <dbReference type="SAM" id="MobiDB-lite"/>
    </source>
</evidence>
<feature type="region of interest" description="Disordered" evidence="1">
    <location>
        <begin position="251"/>
        <end position="275"/>
    </location>
</feature>
<dbReference type="Proteomes" id="UP000053562">
    <property type="component" value="Unassembled WGS sequence"/>
</dbReference>
<evidence type="ECO:0000313" key="3">
    <source>
        <dbReference type="Proteomes" id="UP000053562"/>
    </source>
</evidence>
<name>A0A0J9V119_PLAVI</name>
<sequence length="573" mass="67377">MLIFSNEQWKKFTRFSITLSSELPSEKFYDNLYDDNKNLDLYSKDCDPVISLGYGNGVNNICKRLVKYLKTKYRPPDKGDFAYNDCILLNYWAYTRLVHIYGSRNSSKIFPAWGKLVYVWNNIISDLPDKFSHNKCKPYDNIVTQDDWEERKKLYDYCVNYETIQRALSFYGDMCKEYYTYVDSNAPLYTYFKTKCTSPNDKCPEFYNDCAKYDPIEVLKNFKCHDVMKKEKEEDAAAHALYVKEVAMRNQENHSEGASSEDYSSDPADIAQGKSQTATKLGDNICKQDLPSKELYDAWNKKLSSIDINRECTSAKSTYEHKNNDTLLRICSMALEYIETDDEMPPKKKLSSCNRCKLFNYWVLNKLQEIFKNDHRTAFNYLTFMMTQKNIVNFYSKENACKIDFNIVTDKEYDVKKQFYEYLEDYRRIDMRSKMNDPECTKYKEYFETRRPLGRYILKILPYAQKNDFSAIYGKDNKCNTNNILTKLINNNLKFTEEDSEEDSEETLSGVSFLEAVYNIKTELLNYELTHNPFSYLKLQWDYGINKLKNSSPYAMPSILSVAGVSAASMFFY</sequence>
<proteinExistence type="predicted"/>
<dbReference type="EMBL" id="KQ234316">
    <property type="protein sequence ID" value="KMZ79563.1"/>
    <property type="molecule type" value="Genomic_DNA"/>
</dbReference>
<protein>
    <submittedName>
        <fullName evidence="2">Uncharacterized protein</fullName>
    </submittedName>
</protein>